<name>A0A3B4DTD3_PYGNA</name>
<keyword evidence="3" id="KW-0145">Chemotaxis</keyword>
<evidence type="ECO:0000256" key="14">
    <source>
        <dbReference type="SAM" id="MobiDB-lite"/>
    </source>
</evidence>
<keyword evidence="11 13" id="KW-0807">Transducer</keyword>
<feature type="transmembrane region" description="Helical" evidence="15">
    <location>
        <begin position="147"/>
        <end position="169"/>
    </location>
</feature>
<keyword evidence="6 13" id="KW-0297">G-protein coupled receptor</keyword>
<dbReference type="GO" id="GO:0004875">
    <property type="term" value="F:complement receptor activity"/>
    <property type="evidence" value="ECO:0007669"/>
    <property type="project" value="TreeGrafter"/>
</dbReference>
<dbReference type="InterPro" id="IPR017452">
    <property type="entry name" value="GPCR_Rhodpsn_7TM"/>
</dbReference>
<dbReference type="GO" id="GO:0004930">
    <property type="term" value="F:G protein-coupled receptor activity"/>
    <property type="evidence" value="ECO:0007669"/>
    <property type="project" value="UniProtKB-KW"/>
</dbReference>
<evidence type="ECO:0000259" key="16">
    <source>
        <dbReference type="PROSITE" id="PS50262"/>
    </source>
</evidence>
<evidence type="ECO:0000313" key="17">
    <source>
        <dbReference type="Ensembl" id="ENSPNAP00000026715.2"/>
    </source>
</evidence>
<evidence type="ECO:0000256" key="15">
    <source>
        <dbReference type="SAM" id="Phobius"/>
    </source>
</evidence>
<dbReference type="GO" id="GO:0007204">
    <property type="term" value="P:positive regulation of cytosolic calcium ion concentration"/>
    <property type="evidence" value="ECO:0007669"/>
    <property type="project" value="TreeGrafter"/>
</dbReference>
<evidence type="ECO:0000256" key="7">
    <source>
        <dbReference type="ARBA" id="ARBA00023136"/>
    </source>
</evidence>
<dbReference type="STRING" id="42514.ENSPNAP00000026715"/>
<dbReference type="PROSITE" id="PS50262">
    <property type="entry name" value="G_PROTEIN_RECEP_F1_2"/>
    <property type="match status" value="1"/>
</dbReference>
<dbReference type="GO" id="GO:0006954">
    <property type="term" value="P:inflammatory response"/>
    <property type="evidence" value="ECO:0007669"/>
    <property type="project" value="TreeGrafter"/>
</dbReference>
<keyword evidence="2" id="KW-1003">Cell membrane</keyword>
<dbReference type="Ensembl" id="ENSPNAT00000004419.2">
    <property type="protein sequence ID" value="ENSPNAP00000026715.2"/>
    <property type="gene ID" value="ENSPNAG00000012037.2"/>
</dbReference>
<protein>
    <recommendedName>
        <fullName evidence="16">G-protein coupled receptors family 1 profile domain-containing protein</fullName>
    </recommendedName>
</protein>
<feature type="transmembrane region" description="Helical" evidence="15">
    <location>
        <begin position="265"/>
        <end position="288"/>
    </location>
</feature>
<organism evidence="17 18">
    <name type="scientific">Pygocentrus nattereri</name>
    <name type="common">Red-bellied piranha</name>
    <dbReference type="NCBI Taxonomy" id="42514"/>
    <lineage>
        <taxon>Eukaryota</taxon>
        <taxon>Metazoa</taxon>
        <taxon>Chordata</taxon>
        <taxon>Craniata</taxon>
        <taxon>Vertebrata</taxon>
        <taxon>Euteleostomi</taxon>
        <taxon>Actinopterygii</taxon>
        <taxon>Neopterygii</taxon>
        <taxon>Teleostei</taxon>
        <taxon>Ostariophysi</taxon>
        <taxon>Characiformes</taxon>
        <taxon>Characoidei</taxon>
        <taxon>Pygocentrus</taxon>
    </lineage>
</organism>
<dbReference type="FunFam" id="1.20.1070.10:FF:000034">
    <property type="entry name" value="G-protein coupled receptor 1"/>
    <property type="match status" value="1"/>
</dbReference>
<dbReference type="GO" id="GO:0006935">
    <property type="term" value="P:chemotaxis"/>
    <property type="evidence" value="ECO:0007669"/>
    <property type="project" value="UniProtKB-KW"/>
</dbReference>
<dbReference type="PRINTS" id="PR00526">
    <property type="entry name" value="FMETLEUPHER"/>
</dbReference>
<evidence type="ECO:0000256" key="4">
    <source>
        <dbReference type="ARBA" id="ARBA00022692"/>
    </source>
</evidence>
<evidence type="ECO:0000256" key="1">
    <source>
        <dbReference type="ARBA" id="ARBA00004651"/>
    </source>
</evidence>
<dbReference type="Gene3D" id="1.20.1070.10">
    <property type="entry name" value="Rhodopsin 7-helix transmembrane proteins"/>
    <property type="match status" value="1"/>
</dbReference>
<keyword evidence="10" id="KW-0325">Glycoprotein</keyword>
<dbReference type="PANTHER" id="PTHR24225">
    <property type="entry name" value="CHEMOTACTIC RECEPTOR"/>
    <property type="match status" value="1"/>
</dbReference>
<keyword evidence="5 15" id="KW-1133">Transmembrane helix</keyword>
<proteinExistence type="inferred from homology"/>
<gene>
    <name evidence="17" type="primary">CMKLR1</name>
</gene>
<feature type="transmembrane region" description="Helical" evidence="15">
    <location>
        <begin position="33"/>
        <end position="57"/>
    </location>
</feature>
<keyword evidence="9 13" id="KW-0675">Receptor</keyword>
<evidence type="ECO:0000256" key="6">
    <source>
        <dbReference type="ARBA" id="ARBA00023040"/>
    </source>
</evidence>
<reference evidence="17" key="2">
    <citation type="submission" date="2025-08" db="UniProtKB">
        <authorList>
            <consortium name="Ensembl"/>
        </authorList>
    </citation>
    <scope>IDENTIFICATION</scope>
</reference>
<feature type="transmembrane region" description="Helical" evidence="15">
    <location>
        <begin position="198"/>
        <end position="220"/>
    </location>
</feature>
<feature type="transmembrane region" description="Helical" evidence="15">
    <location>
        <begin position="95"/>
        <end position="126"/>
    </location>
</feature>
<sequence length="347" mass="39159">MNSTPMTEPEHSGYENHTNSTTVPPVCRDASCIFYAAANVIIFILGVVGNSLVIWIAGFKVKKSVNSTWYLSLAVSDFIFCSFLPLGIVDVIKNNWIFGLFICKSVFFIMYLIWFSSIFLLVIISVDRCVVVMFPVWAQNKRTLRKALVIVVLAWIFSAALSLPTIIFADQDDHQETKLFFYNYSNNQELTADVTCDFIIGFVIPFLLIVICYVVIIRKLKPTQMTKSKKPFKIMTALVATFFTCWLPYHIFALMELNYKKYDNFLITGATVVLILANASSCLNPLLYAFMGKDFKRQCYSLLTKIENAIEGEEDKYTLRGTGTTSTGESKLATGNNLNSVASFDQL</sequence>
<keyword evidence="18" id="KW-1185">Reference proteome</keyword>
<feature type="domain" description="G-protein coupled receptors family 1 profile" evidence="16">
    <location>
        <begin position="49"/>
        <end position="288"/>
    </location>
</feature>
<keyword evidence="8" id="KW-1015">Disulfide bond</keyword>
<keyword evidence="4 13" id="KW-0812">Transmembrane</keyword>
<dbReference type="GO" id="GO:0007200">
    <property type="term" value="P:phospholipase C-activating G protein-coupled receptor signaling pathway"/>
    <property type="evidence" value="ECO:0007669"/>
    <property type="project" value="TreeGrafter"/>
</dbReference>
<feature type="transmembrane region" description="Helical" evidence="15">
    <location>
        <begin position="69"/>
        <end position="89"/>
    </location>
</feature>
<dbReference type="SUPFAM" id="SSF81321">
    <property type="entry name" value="Family A G protein-coupled receptor-like"/>
    <property type="match status" value="1"/>
</dbReference>
<dbReference type="InterPro" id="IPR000276">
    <property type="entry name" value="GPCR_Rhodpsn"/>
</dbReference>
<dbReference type="Pfam" id="PF00001">
    <property type="entry name" value="7tm_1"/>
    <property type="match status" value="1"/>
</dbReference>
<reference evidence="17 18" key="1">
    <citation type="submission" date="2020-10" db="EMBL/GenBank/DDBJ databases">
        <title>Pygocentrus nattereri (red-bellied piranha) genome, fPygNat1, primary haplotype.</title>
        <authorList>
            <person name="Myers G."/>
            <person name="Meyer A."/>
            <person name="Karagic N."/>
            <person name="Pippel M."/>
            <person name="Winkler S."/>
            <person name="Tracey A."/>
            <person name="Wood J."/>
            <person name="Formenti G."/>
            <person name="Howe K."/>
            <person name="Fedrigo O."/>
            <person name="Jarvis E.D."/>
        </authorList>
    </citation>
    <scope>NUCLEOTIDE SEQUENCE [LARGE SCALE GENOMIC DNA]</scope>
</reference>
<dbReference type="PRINTS" id="PR00237">
    <property type="entry name" value="GPCRRHODOPSN"/>
</dbReference>
<evidence type="ECO:0000256" key="10">
    <source>
        <dbReference type="ARBA" id="ARBA00023180"/>
    </source>
</evidence>
<feature type="transmembrane region" description="Helical" evidence="15">
    <location>
        <begin position="232"/>
        <end position="253"/>
    </location>
</feature>
<comment type="subcellular location">
    <subcellularLocation>
        <location evidence="1">Cell membrane</location>
        <topology evidence="1">Multi-pass membrane protein</topology>
    </subcellularLocation>
</comment>
<evidence type="ECO:0000256" key="12">
    <source>
        <dbReference type="ARBA" id="ARBA00025736"/>
    </source>
</evidence>
<accession>A0A3B4DTD3</accession>
<evidence type="ECO:0000256" key="11">
    <source>
        <dbReference type="ARBA" id="ARBA00023224"/>
    </source>
</evidence>
<dbReference type="InterPro" id="IPR000826">
    <property type="entry name" value="Formyl_rcpt-rel"/>
</dbReference>
<dbReference type="PROSITE" id="PS00237">
    <property type="entry name" value="G_PROTEIN_RECEP_F1_1"/>
    <property type="match status" value="1"/>
</dbReference>
<evidence type="ECO:0000256" key="9">
    <source>
        <dbReference type="ARBA" id="ARBA00023170"/>
    </source>
</evidence>
<dbReference type="PANTHER" id="PTHR24225:SF0">
    <property type="entry name" value="N-FORMYL PEPTIDE RECEPTOR 2"/>
    <property type="match status" value="1"/>
</dbReference>
<evidence type="ECO:0000256" key="5">
    <source>
        <dbReference type="ARBA" id="ARBA00022989"/>
    </source>
</evidence>
<dbReference type="AlphaFoldDB" id="A0A3B4DTD3"/>
<dbReference type="GeneTree" id="ENSGT01020000230438"/>
<evidence type="ECO:0000256" key="8">
    <source>
        <dbReference type="ARBA" id="ARBA00023157"/>
    </source>
</evidence>
<comment type="similarity">
    <text evidence="12">Belongs to the chemokine-like receptor (CMKLR) family.</text>
</comment>
<evidence type="ECO:0000256" key="2">
    <source>
        <dbReference type="ARBA" id="ARBA00022475"/>
    </source>
</evidence>
<feature type="region of interest" description="Disordered" evidence="14">
    <location>
        <begin position="1"/>
        <end position="20"/>
    </location>
</feature>
<comment type="similarity">
    <text evidence="13">Belongs to the G-protein coupled receptor 1 family.</text>
</comment>
<evidence type="ECO:0000256" key="3">
    <source>
        <dbReference type="ARBA" id="ARBA00022500"/>
    </source>
</evidence>
<evidence type="ECO:0000313" key="18">
    <source>
        <dbReference type="Proteomes" id="UP001501920"/>
    </source>
</evidence>
<evidence type="ECO:0000256" key="13">
    <source>
        <dbReference type="RuleBase" id="RU000688"/>
    </source>
</evidence>
<reference evidence="17" key="3">
    <citation type="submission" date="2025-09" db="UniProtKB">
        <authorList>
            <consortium name="Ensembl"/>
        </authorList>
    </citation>
    <scope>IDENTIFICATION</scope>
</reference>
<dbReference type="Proteomes" id="UP001501920">
    <property type="component" value="Chromosome 20"/>
</dbReference>
<dbReference type="GO" id="GO:0005886">
    <property type="term" value="C:plasma membrane"/>
    <property type="evidence" value="ECO:0007669"/>
    <property type="project" value="UniProtKB-SubCell"/>
</dbReference>
<keyword evidence="7 15" id="KW-0472">Membrane</keyword>